<name>A0ABN9PMV0_9DINO</name>
<reference evidence="1" key="1">
    <citation type="submission" date="2023-10" db="EMBL/GenBank/DDBJ databases">
        <authorList>
            <person name="Chen Y."/>
            <person name="Shah S."/>
            <person name="Dougan E. K."/>
            <person name="Thang M."/>
            <person name="Chan C."/>
        </authorList>
    </citation>
    <scope>NUCLEOTIDE SEQUENCE [LARGE SCALE GENOMIC DNA]</scope>
</reference>
<organism evidence="1 2">
    <name type="scientific">Prorocentrum cordatum</name>
    <dbReference type="NCBI Taxonomy" id="2364126"/>
    <lineage>
        <taxon>Eukaryota</taxon>
        <taxon>Sar</taxon>
        <taxon>Alveolata</taxon>
        <taxon>Dinophyceae</taxon>
        <taxon>Prorocentrales</taxon>
        <taxon>Prorocentraceae</taxon>
        <taxon>Prorocentrum</taxon>
    </lineage>
</organism>
<comment type="caution">
    <text evidence="1">The sequence shown here is derived from an EMBL/GenBank/DDBJ whole genome shotgun (WGS) entry which is preliminary data.</text>
</comment>
<protein>
    <submittedName>
        <fullName evidence="1">Uncharacterized protein</fullName>
    </submittedName>
</protein>
<sequence length="199" mass="20585">MALRAQTRGRASAPCCRRRRGAALAGAVLLAAAGALGGAAFASRGSPAGAAAPRREALGGAAAALLGAAGPRAARADAAPEEGIQAAASRGKFVPLIREGYKALVAAGKVEDAWVEDKLPKMAKSMEMWAGLMRTDVASIGAVDQMAFNNLMPDKTSKRLVQEAKDFKKLAKSRDYDGAVKAFKTYLDDLATTPGKIDL</sequence>
<keyword evidence="2" id="KW-1185">Reference proteome</keyword>
<evidence type="ECO:0000313" key="2">
    <source>
        <dbReference type="Proteomes" id="UP001189429"/>
    </source>
</evidence>
<proteinExistence type="predicted"/>
<dbReference type="Proteomes" id="UP001189429">
    <property type="component" value="Unassembled WGS sequence"/>
</dbReference>
<dbReference type="EMBL" id="CAUYUJ010000842">
    <property type="protein sequence ID" value="CAK0792806.1"/>
    <property type="molecule type" value="Genomic_DNA"/>
</dbReference>
<gene>
    <name evidence="1" type="ORF">PCOR1329_LOCUS3287</name>
</gene>
<evidence type="ECO:0000313" key="1">
    <source>
        <dbReference type="EMBL" id="CAK0792806.1"/>
    </source>
</evidence>
<accession>A0ABN9PMV0</accession>